<dbReference type="EMBL" id="JBAWTH010000133">
    <property type="protein sequence ID" value="KAL2275451.1"/>
    <property type="molecule type" value="Genomic_DNA"/>
</dbReference>
<gene>
    <name evidence="1" type="ORF">FJTKL_02066</name>
</gene>
<comment type="caution">
    <text evidence="1">The sequence shown here is derived from an EMBL/GenBank/DDBJ whole genome shotgun (WGS) entry which is preliminary data.</text>
</comment>
<reference evidence="1 2" key="1">
    <citation type="submission" date="2024-03" db="EMBL/GenBank/DDBJ databases">
        <title>A high-quality draft genome sequence of Diaporthe vaccinii, a causative agent of upright dieback and viscid rot disease in cranberry plants.</title>
        <authorList>
            <person name="Sarrasin M."/>
            <person name="Lang B.F."/>
            <person name="Burger G."/>
        </authorList>
    </citation>
    <scope>NUCLEOTIDE SEQUENCE [LARGE SCALE GENOMIC DNA]</scope>
    <source>
        <strain evidence="1 2">IS7</strain>
    </source>
</reference>
<accession>A0ABR4DZ45</accession>
<organism evidence="1 2">
    <name type="scientific">Diaporthe vaccinii</name>
    <dbReference type="NCBI Taxonomy" id="105482"/>
    <lineage>
        <taxon>Eukaryota</taxon>
        <taxon>Fungi</taxon>
        <taxon>Dikarya</taxon>
        <taxon>Ascomycota</taxon>
        <taxon>Pezizomycotina</taxon>
        <taxon>Sordariomycetes</taxon>
        <taxon>Sordariomycetidae</taxon>
        <taxon>Diaporthales</taxon>
        <taxon>Diaporthaceae</taxon>
        <taxon>Diaporthe</taxon>
        <taxon>Diaporthe eres species complex</taxon>
    </lineage>
</organism>
<sequence length="139" mass="15479">MRSAHTYIRTHIFVHRVPSSLLRPYRAVPHWMGSHNPGTWCARLCGQADVVSSITASTHPHPRPLHPHHYNTLETLPSHYSTETQMLCHVGLVRVQASSFNVPSPTAQHGVAHPDARLRKSKTGSWSRYIGIARAPCGP</sequence>
<evidence type="ECO:0000313" key="1">
    <source>
        <dbReference type="EMBL" id="KAL2275451.1"/>
    </source>
</evidence>
<evidence type="ECO:0000313" key="2">
    <source>
        <dbReference type="Proteomes" id="UP001600888"/>
    </source>
</evidence>
<keyword evidence="2" id="KW-1185">Reference proteome</keyword>
<dbReference type="Proteomes" id="UP001600888">
    <property type="component" value="Unassembled WGS sequence"/>
</dbReference>
<proteinExistence type="predicted"/>
<protein>
    <submittedName>
        <fullName evidence="1">Uncharacterized protein</fullName>
    </submittedName>
</protein>
<name>A0ABR4DZ45_9PEZI</name>